<evidence type="ECO:0000256" key="8">
    <source>
        <dbReference type="HAMAP-Rule" id="MF_00145"/>
    </source>
</evidence>
<comment type="pathway">
    <text evidence="8">Carbohydrate degradation; glycolysis; pyruvate from D-glyceraldehyde 3-phosphate: step 2/5.</text>
</comment>
<feature type="binding site" evidence="8">
    <location>
        <begin position="88"/>
        <end position="91"/>
    </location>
    <ligand>
        <name>substrate</name>
    </ligand>
</feature>
<keyword evidence="11" id="KW-1185">Reference proteome</keyword>
<keyword evidence="8" id="KW-0324">Glycolysis</keyword>
<dbReference type="PRINTS" id="PR00477">
    <property type="entry name" value="PHGLYCKINASE"/>
</dbReference>
<feature type="binding site" evidence="8">
    <location>
        <position position="146"/>
    </location>
    <ligand>
        <name>substrate</name>
    </ligand>
</feature>
<comment type="catalytic activity">
    <reaction evidence="1 8 9">
        <text>(2R)-3-phosphoglycerate + ATP = (2R)-3-phospho-glyceroyl phosphate + ADP</text>
        <dbReference type="Rhea" id="RHEA:14801"/>
        <dbReference type="ChEBI" id="CHEBI:30616"/>
        <dbReference type="ChEBI" id="CHEBI:57604"/>
        <dbReference type="ChEBI" id="CHEBI:58272"/>
        <dbReference type="ChEBI" id="CHEBI:456216"/>
        <dbReference type="EC" id="2.7.2.3"/>
    </reaction>
</comment>
<dbReference type="PANTHER" id="PTHR11406">
    <property type="entry name" value="PHOSPHOGLYCERATE KINASE"/>
    <property type="match status" value="1"/>
</dbReference>
<name>A0ABQ1SKP3_9FLAO</name>
<proteinExistence type="inferred from homology"/>
<comment type="caution">
    <text evidence="10">The sequence shown here is derived from an EMBL/GenBank/DDBJ whole genome shotgun (WGS) entry which is preliminary data.</text>
</comment>
<comment type="subunit">
    <text evidence="8">Monomer.</text>
</comment>
<accession>A0ABQ1SKP3</accession>
<dbReference type="InterPro" id="IPR001576">
    <property type="entry name" value="Phosphoglycerate_kinase"/>
</dbReference>
<dbReference type="CDD" id="cd00318">
    <property type="entry name" value="Phosphoglycerate_kinase"/>
    <property type="match status" value="1"/>
</dbReference>
<feature type="binding site" evidence="8">
    <location>
        <begin position="381"/>
        <end position="384"/>
    </location>
    <ligand>
        <name>ATP</name>
        <dbReference type="ChEBI" id="CHEBI:30616"/>
    </ligand>
</feature>
<dbReference type="SUPFAM" id="SSF53748">
    <property type="entry name" value="Phosphoglycerate kinase"/>
    <property type="match status" value="1"/>
</dbReference>
<keyword evidence="8" id="KW-0963">Cytoplasm</keyword>
<keyword evidence="6 8" id="KW-0418">Kinase</keyword>
<dbReference type="Gene3D" id="3.40.50.1260">
    <property type="entry name" value="Phosphoglycerate kinase, N-terminal domain"/>
    <property type="match status" value="2"/>
</dbReference>
<dbReference type="Pfam" id="PF00162">
    <property type="entry name" value="PGK"/>
    <property type="match status" value="1"/>
</dbReference>
<dbReference type="GO" id="GO:0016301">
    <property type="term" value="F:kinase activity"/>
    <property type="evidence" value="ECO:0007669"/>
    <property type="project" value="UniProtKB-KW"/>
</dbReference>
<dbReference type="EMBL" id="BMGM01000009">
    <property type="protein sequence ID" value="GGE40856.1"/>
    <property type="molecule type" value="Genomic_DNA"/>
</dbReference>
<evidence type="ECO:0000256" key="9">
    <source>
        <dbReference type="RuleBase" id="RU000532"/>
    </source>
</evidence>
<feature type="binding site" evidence="8">
    <location>
        <position position="65"/>
    </location>
    <ligand>
        <name>substrate</name>
    </ligand>
</feature>
<evidence type="ECO:0000256" key="1">
    <source>
        <dbReference type="ARBA" id="ARBA00000642"/>
    </source>
</evidence>
<evidence type="ECO:0000313" key="10">
    <source>
        <dbReference type="EMBL" id="GGE40856.1"/>
    </source>
</evidence>
<dbReference type="InterPro" id="IPR036043">
    <property type="entry name" value="Phosphoglycerate_kinase_sf"/>
</dbReference>
<dbReference type="PANTHER" id="PTHR11406:SF23">
    <property type="entry name" value="PHOSPHOGLYCERATE KINASE 1, CHLOROPLASTIC-RELATED"/>
    <property type="match status" value="1"/>
</dbReference>
<keyword evidence="5 8" id="KW-0547">Nucleotide-binding</keyword>
<evidence type="ECO:0000256" key="3">
    <source>
        <dbReference type="ARBA" id="ARBA00013061"/>
    </source>
</evidence>
<dbReference type="EC" id="2.7.2.3" evidence="3 8"/>
<feature type="binding site" evidence="8">
    <location>
        <begin position="49"/>
        <end position="51"/>
    </location>
    <ligand>
        <name>substrate</name>
    </ligand>
</feature>
<keyword evidence="7 8" id="KW-0067">ATP-binding</keyword>
<organism evidence="10 11">
    <name type="scientific">Psychroflexus planctonicus</name>
    <dbReference type="NCBI Taxonomy" id="1526575"/>
    <lineage>
        <taxon>Bacteria</taxon>
        <taxon>Pseudomonadati</taxon>
        <taxon>Bacteroidota</taxon>
        <taxon>Flavobacteriia</taxon>
        <taxon>Flavobacteriales</taxon>
        <taxon>Flavobacteriaceae</taxon>
        <taxon>Psychroflexus</taxon>
    </lineage>
</organism>
<dbReference type="HAMAP" id="MF_00145">
    <property type="entry name" value="Phosphoglyc_kinase"/>
    <property type="match status" value="1"/>
</dbReference>
<feature type="binding site" evidence="8">
    <location>
        <position position="179"/>
    </location>
    <ligand>
        <name>substrate</name>
    </ligand>
</feature>
<evidence type="ECO:0000256" key="2">
    <source>
        <dbReference type="ARBA" id="ARBA00008982"/>
    </source>
</evidence>
<evidence type="ECO:0000256" key="5">
    <source>
        <dbReference type="ARBA" id="ARBA00022741"/>
    </source>
</evidence>
<keyword evidence="4 8" id="KW-0808">Transferase</keyword>
<dbReference type="InterPro" id="IPR015824">
    <property type="entry name" value="Phosphoglycerate_kinase_N"/>
</dbReference>
<comment type="subcellular location">
    <subcellularLocation>
        <location evidence="8">Cytoplasm</location>
    </subcellularLocation>
</comment>
<comment type="similarity">
    <text evidence="2 8 9">Belongs to the phosphoglycerate kinase family.</text>
</comment>
<reference evidence="11" key="1">
    <citation type="journal article" date="2019" name="Int. J. Syst. Evol. Microbiol.">
        <title>The Global Catalogue of Microorganisms (GCM) 10K type strain sequencing project: providing services to taxonomists for standard genome sequencing and annotation.</title>
        <authorList>
            <consortium name="The Broad Institute Genomics Platform"/>
            <consortium name="The Broad Institute Genome Sequencing Center for Infectious Disease"/>
            <person name="Wu L."/>
            <person name="Ma J."/>
        </authorList>
    </citation>
    <scope>NUCLEOTIDE SEQUENCE [LARGE SCALE GENOMIC DNA]</scope>
    <source>
        <strain evidence="11">CGMCC 1.12931</strain>
    </source>
</reference>
<protein>
    <recommendedName>
        <fullName evidence="3 8">Phosphoglycerate kinase</fullName>
        <ecNumber evidence="3 8">2.7.2.3</ecNumber>
    </recommendedName>
</protein>
<evidence type="ECO:0000313" key="11">
    <source>
        <dbReference type="Proteomes" id="UP000599179"/>
    </source>
</evidence>
<evidence type="ECO:0000256" key="6">
    <source>
        <dbReference type="ARBA" id="ARBA00022777"/>
    </source>
</evidence>
<evidence type="ECO:0000256" key="7">
    <source>
        <dbReference type="ARBA" id="ARBA00022840"/>
    </source>
</evidence>
<gene>
    <name evidence="8 10" type="primary">pgk</name>
    <name evidence="10" type="ORF">GCM10010832_21180</name>
</gene>
<dbReference type="PIRSF" id="PIRSF000724">
    <property type="entry name" value="Pgk"/>
    <property type="match status" value="1"/>
</dbReference>
<sequence>MQKSKEGFILNRLPYSELLFIFEFIIKPKQMNSIDSINFENKQAVIRVDFNVPLNAERKVTDTSRIDAAKPSIVKVLEDGGSAVLMSHLGRPEGREEKYSLQHIVTTVSEIIGVRVKFASDCVGEEAEKMAENLKPGEVLLLENLRFHKEEKAGDEDFAKALASLGDVYVNDAFGTAHRAHASTTIAAKFAKEKCMGYLLKKEIDSLDKVLNSKEKPVTAVIGGAKVSSKITVIENILPKIDHLIIGGGMAFTFIKAKGGNIGTSLVEEDKQELALSILEKAKAQNVEVHLPIDTVMTQEFSNDGERKVQDIYNIPNDWMGLDAGEKSREQFAEVIKASKIILWNGPLGVFEMENFAQGTIALGKAIVEATKKGAFSLVGGGDSVSAAKQFGFDKDVSYVSTGGGAMLEMLEGKTLPGIKALE</sequence>
<feature type="binding site" evidence="8">
    <location>
        <position position="230"/>
    </location>
    <ligand>
        <name>ATP</name>
        <dbReference type="ChEBI" id="CHEBI:30616"/>
    </ligand>
</feature>
<dbReference type="Proteomes" id="UP000599179">
    <property type="component" value="Unassembled WGS sequence"/>
</dbReference>
<evidence type="ECO:0000256" key="4">
    <source>
        <dbReference type="ARBA" id="ARBA00022679"/>
    </source>
</evidence>
<feature type="binding site" evidence="8">
    <location>
        <position position="352"/>
    </location>
    <ligand>
        <name>ATP</name>
        <dbReference type="ChEBI" id="CHEBI:30616"/>
    </ligand>
</feature>
<feature type="binding site" evidence="8">
    <location>
        <position position="321"/>
    </location>
    <ligand>
        <name>ATP</name>
        <dbReference type="ChEBI" id="CHEBI:30616"/>
    </ligand>
</feature>